<accession>A0A088GMG7</accession>
<proteinExistence type="predicted"/>
<dbReference type="AlphaFoldDB" id="A0A088GMG7"/>
<dbReference type="InterPro" id="IPR011856">
    <property type="entry name" value="tRNA_endonuc-like_dom_sf"/>
</dbReference>
<reference evidence="1 2" key="1">
    <citation type="journal article" date="2014" name="Genome Announc.">
        <title>Complete Genome Sequences of Fish Pathogenic Weissella ceti Strains WS74 and WS105.</title>
        <authorList>
            <person name="Figueiredo H.C."/>
            <person name="Leal C.A."/>
            <person name="Dorella F.A."/>
            <person name="Carvalho A.F."/>
            <person name="Soares S.C."/>
            <person name="Pereira F.L."/>
            <person name="Azevedo V.A."/>
        </authorList>
    </citation>
    <scope>NUCLEOTIDE SEQUENCE [LARGE SCALE GENOMIC DNA]</scope>
    <source>
        <strain evidence="1 2">WS74</strain>
    </source>
</reference>
<reference evidence="2" key="2">
    <citation type="submission" date="2014-08" db="EMBL/GenBank/DDBJ databases">
        <title>Complete genome of Weissella ceti strain WS74 isolated from diseased rainbow trout in Brazil.</title>
        <authorList>
            <person name="Figueiredo H.C.P."/>
            <person name="Leal C.A.G."/>
            <person name="Pereira F.L."/>
            <person name="Soares S.C."/>
            <person name="Dorella F.A."/>
            <person name="Carvalho A.F."/>
            <person name="Azevedo V.A.C."/>
        </authorList>
    </citation>
    <scope>NUCLEOTIDE SEQUENCE [LARGE SCALE GENOMIC DNA]</scope>
    <source>
        <strain evidence="2">WS74</strain>
    </source>
</reference>
<dbReference type="EMBL" id="CP009223">
    <property type="protein sequence ID" value="AIM63099.1"/>
    <property type="molecule type" value="Genomic_DNA"/>
</dbReference>
<protein>
    <recommendedName>
        <fullName evidence="3">VRR-NUC domain-containing protein</fullName>
    </recommendedName>
</protein>
<dbReference type="Proteomes" id="UP000029079">
    <property type="component" value="Chromosome"/>
</dbReference>
<organism evidence="1 2">
    <name type="scientific">Weissella ceti</name>
    <dbReference type="NCBI Taxonomy" id="759620"/>
    <lineage>
        <taxon>Bacteria</taxon>
        <taxon>Bacillati</taxon>
        <taxon>Bacillota</taxon>
        <taxon>Bacilli</taxon>
        <taxon>Lactobacillales</taxon>
        <taxon>Lactobacillaceae</taxon>
        <taxon>Weissella</taxon>
    </lineage>
</organism>
<evidence type="ECO:0000313" key="2">
    <source>
        <dbReference type="Proteomes" id="UP000029079"/>
    </source>
</evidence>
<dbReference type="Gene3D" id="3.40.1350.10">
    <property type="match status" value="1"/>
</dbReference>
<name>A0A088GMG7_9LACO</name>
<dbReference type="KEGG" id="wct:WS74_0847"/>
<dbReference type="GO" id="GO:0003676">
    <property type="term" value="F:nucleic acid binding"/>
    <property type="evidence" value="ECO:0007669"/>
    <property type="project" value="InterPro"/>
</dbReference>
<evidence type="ECO:0008006" key="3">
    <source>
        <dbReference type="Google" id="ProtNLM"/>
    </source>
</evidence>
<sequence length="98" mass="10988">MKSEARLQTKIIQFLKDNGRFVIKTQGGTPGTSIGTPDVITIHPNGKLLGLEIKRPDGKGKVSVEQRAIGARILDNCAYWFVIDSWESFMEAWKVDRI</sequence>
<dbReference type="RefSeq" id="WP_038536304.1">
    <property type="nucleotide sequence ID" value="NZ_CP009223.1"/>
</dbReference>
<gene>
    <name evidence="1" type="ORF">WS74_0847</name>
</gene>
<keyword evidence="2" id="KW-1185">Reference proteome</keyword>
<evidence type="ECO:0000313" key="1">
    <source>
        <dbReference type="EMBL" id="AIM63099.1"/>
    </source>
</evidence>